<dbReference type="Pfam" id="PF13564">
    <property type="entry name" value="DoxX_2"/>
    <property type="match status" value="1"/>
</dbReference>
<evidence type="ECO:0000313" key="6">
    <source>
        <dbReference type="EMBL" id="MFC5153578.1"/>
    </source>
</evidence>
<name>A0ABW0AIK4_9ACTN</name>
<comment type="subcellular location">
    <subcellularLocation>
        <location evidence="1">Membrane</location>
        <topology evidence="1">Multi-pass membrane protein</topology>
    </subcellularLocation>
</comment>
<evidence type="ECO:0000256" key="3">
    <source>
        <dbReference type="ARBA" id="ARBA00022989"/>
    </source>
</evidence>
<keyword evidence="2 5" id="KW-0812">Transmembrane</keyword>
<dbReference type="Proteomes" id="UP001596160">
    <property type="component" value="Unassembled WGS sequence"/>
</dbReference>
<dbReference type="EMBL" id="JBHSKP010000010">
    <property type="protein sequence ID" value="MFC5153578.1"/>
    <property type="molecule type" value="Genomic_DNA"/>
</dbReference>
<evidence type="ECO:0000256" key="5">
    <source>
        <dbReference type="SAM" id="Phobius"/>
    </source>
</evidence>
<dbReference type="InterPro" id="IPR032808">
    <property type="entry name" value="DoxX"/>
</dbReference>
<feature type="transmembrane region" description="Helical" evidence="5">
    <location>
        <begin position="45"/>
        <end position="65"/>
    </location>
</feature>
<evidence type="ECO:0000313" key="7">
    <source>
        <dbReference type="Proteomes" id="UP001596160"/>
    </source>
</evidence>
<accession>A0ABW0AIK4</accession>
<feature type="transmembrane region" description="Helical" evidence="5">
    <location>
        <begin position="72"/>
        <end position="93"/>
    </location>
</feature>
<keyword evidence="7" id="KW-1185">Reference proteome</keyword>
<evidence type="ECO:0000256" key="2">
    <source>
        <dbReference type="ARBA" id="ARBA00022692"/>
    </source>
</evidence>
<sequence length="124" mass="12404">MNIVLWVAQALLAVLFAGAGGMKIALPPDSLIPLMPWVVDFAPLAVRAIGVAEVLGAAGLVLPAVTSIAPVLTPIAAAALGVLIAGGTVVHLARSEYPAALANTVVLAAAVLVARVGFRRLTAP</sequence>
<evidence type="ECO:0000256" key="4">
    <source>
        <dbReference type="ARBA" id="ARBA00023136"/>
    </source>
</evidence>
<comment type="caution">
    <text evidence="6">The sequence shown here is derived from an EMBL/GenBank/DDBJ whole genome shotgun (WGS) entry which is preliminary data.</text>
</comment>
<keyword evidence="3 5" id="KW-1133">Transmembrane helix</keyword>
<proteinExistence type="predicted"/>
<keyword evidence="4 5" id="KW-0472">Membrane</keyword>
<protein>
    <submittedName>
        <fullName evidence="6">DoxX family protein</fullName>
    </submittedName>
</protein>
<organism evidence="6 7">
    <name type="scientific">Streptomyces amakusaensis</name>
    <dbReference type="NCBI Taxonomy" id="67271"/>
    <lineage>
        <taxon>Bacteria</taxon>
        <taxon>Bacillati</taxon>
        <taxon>Actinomycetota</taxon>
        <taxon>Actinomycetes</taxon>
        <taxon>Kitasatosporales</taxon>
        <taxon>Streptomycetaceae</taxon>
        <taxon>Streptomyces</taxon>
    </lineage>
</organism>
<feature type="transmembrane region" description="Helical" evidence="5">
    <location>
        <begin position="99"/>
        <end position="118"/>
    </location>
</feature>
<dbReference type="RefSeq" id="WP_344479542.1">
    <property type="nucleotide sequence ID" value="NZ_BAAASB010000012.1"/>
</dbReference>
<evidence type="ECO:0000256" key="1">
    <source>
        <dbReference type="ARBA" id="ARBA00004141"/>
    </source>
</evidence>
<gene>
    <name evidence="6" type="ORF">ACFPRH_17740</name>
</gene>
<reference evidence="7" key="1">
    <citation type="journal article" date="2019" name="Int. J. Syst. Evol. Microbiol.">
        <title>The Global Catalogue of Microorganisms (GCM) 10K type strain sequencing project: providing services to taxonomists for standard genome sequencing and annotation.</title>
        <authorList>
            <consortium name="The Broad Institute Genomics Platform"/>
            <consortium name="The Broad Institute Genome Sequencing Center for Infectious Disease"/>
            <person name="Wu L."/>
            <person name="Ma J."/>
        </authorList>
    </citation>
    <scope>NUCLEOTIDE SEQUENCE [LARGE SCALE GENOMIC DNA]</scope>
    <source>
        <strain evidence="7">PCU 266</strain>
    </source>
</reference>